<dbReference type="Proteomes" id="UP000217954">
    <property type="component" value="Chromosome"/>
</dbReference>
<evidence type="ECO:0000313" key="2">
    <source>
        <dbReference type="EMBL" id="BAX97144.1"/>
    </source>
</evidence>
<evidence type="ECO:0000256" key="1">
    <source>
        <dbReference type="SAM" id="SignalP"/>
    </source>
</evidence>
<reference evidence="3" key="1">
    <citation type="journal article" date="2017" name="Genome Announc.">
        <title>Complete Genome Sequence of Mycobacterium stephanolepidis.</title>
        <authorList>
            <person name="Fukano H."/>
            <person name="Yoshida M."/>
            <person name="Katayama Y."/>
            <person name="Omatsu T."/>
            <person name="Mizutani T."/>
            <person name="Kurata O."/>
            <person name="Wada S."/>
            <person name="Hoshino Y."/>
        </authorList>
    </citation>
    <scope>NUCLEOTIDE SEQUENCE [LARGE SCALE GENOMIC DNA]</scope>
    <source>
        <strain evidence="3">NJB0901</strain>
    </source>
</reference>
<evidence type="ECO:0008006" key="4">
    <source>
        <dbReference type="Google" id="ProtNLM"/>
    </source>
</evidence>
<feature type="chain" id="PRO_5038995008" description="Lipoprotein LppI" evidence="1">
    <location>
        <begin position="24"/>
        <end position="339"/>
    </location>
</feature>
<dbReference type="EMBL" id="AP018165">
    <property type="protein sequence ID" value="BAX97144.1"/>
    <property type="molecule type" value="Genomic_DNA"/>
</dbReference>
<dbReference type="AlphaFoldDB" id="A0A1Z4EW14"/>
<reference evidence="2 3" key="2">
    <citation type="journal article" date="2017" name="Int. J. Syst. Evol. Microbiol.">
        <title>Mycobacterium stephanolepidis sp. nov., a rapidly growing species related to Mycobacterium chelonae, isolated from marine teleost fish, Stephanolepis cirrhifer.</title>
        <authorList>
            <person name="Fukano H."/>
            <person name="Wada S."/>
            <person name="Kurata O."/>
            <person name="Katayama K."/>
            <person name="Fujiwara N."/>
            <person name="Hoshino Y."/>
        </authorList>
    </citation>
    <scope>NUCLEOTIDE SEQUENCE [LARGE SCALE GENOMIC DNA]</scope>
    <source>
        <strain evidence="2 3">NJB0901</strain>
    </source>
</reference>
<gene>
    <name evidence="2" type="ORF">MSTE_01827</name>
</gene>
<name>A0A1Z4EW14_9MYCO</name>
<dbReference type="KEGG" id="mste:MSTE_01827"/>
<keyword evidence="3" id="KW-1185">Reference proteome</keyword>
<sequence>MTLIDHRSWWLTLALLGAVCVTACTPEADTPREQAAAPTGIQVEPSSEADRKLGAVADGVLVSSGDYHKGGSADGSLIAFASPGRVVLCAGSLESVQCNVPGHTYPDAPSQRVPQLGTWRPYVSISHFGEGPAVLGNGLWSDNTIDSPEIKELPAGSTIRFGEIECRSGATGVTCVSYRSGIGFDVSRDHFMPLLATKKLSDDREEPRTSGSEYCGVVVDALAVERAADSVPFIGSARADWSPVYGRGAYLCSSLQAFDLERQRDGAGLVLVFENGKFIGSATKNPYIGLVGNIPEKSSDSVDLSFTTGENPSTTKSVTVHRTQIPIDELPLGARRAPD</sequence>
<evidence type="ECO:0000313" key="3">
    <source>
        <dbReference type="Proteomes" id="UP000217954"/>
    </source>
</evidence>
<accession>A0A1Z4EW14</accession>
<feature type="signal peptide" evidence="1">
    <location>
        <begin position="1"/>
        <end position="23"/>
    </location>
</feature>
<organism evidence="2 3">
    <name type="scientific">[Mycobacterium] stephanolepidis</name>
    <dbReference type="NCBI Taxonomy" id="1520670"/>
    <lineage>
        <taxon>Bacteria</taxon>
        <taxon>Bacillati</taxon>
        <taxon>Actinomycetota</taxon>
        <taxon>Actinomycetes</taxon>
        <taxon>Mycobacteriales</taxon>
        <taxon>Mycobacteriaceae</taxon>
        <taxon>Mycobacteroides</taxon>
    </lineage>
</organism>
<proteinExistence type="predicted"/>
<protein>
    <recommendedName>
        <fullName evidence="4">Lipoprotein LppI</fullName>
    </recommendedName>
</protein>
<keyword evidence="1" id="KW-0732">Signal</keyword>